<dbReference type="RefSeq" id="WP_087478243.1">
    <property type="nucleotide sequence ID" value="NZ_CALYAU010000024.1"/>
</dbReference>
<comment type="function">
    <text evidence="2">Required for morphogenesis under gluconeogenic growth conditions.</text>
</comment>
<proteinExistence type="inferred from homology"/>
<keyword evidence="3" id="KW-0472">Membrane</keyword>
<evidence type="ECO:0000256" key="2">
    <source>
        <dbReference type="HAMAP-Rule" id="MF_00973"/>
    </source>
</evidence>
<name>A0A346AYJ1_9FIRM</name>
<dbReference type="GO" id="GO:0005737">
    <property type="term" value="C:cytoplasm"/>
    <property type="evidence" value="ECO:0007669"/>
    <property type="project" value="UniProtKB-SubCell"/>
</dbReference>
<dbReference type="NCBIfam" id="TIGR01826">
    <property type="entry name" value="CofD_related"/>
    <property type="match status" value="1"/>
</dbReference>
<comment type="subcellular location">
    <subcellularLocation>
        <location evidence="2">Cytoplasm</location>
    </subcellularLocation>
</comment>
<dbReference type="InterPro" id="IPR010119">
    <property type="entry name" value="Gluconeogen_factor"/>
</dbReference>
<gene>
    <name evidence="4" type="ORF">DKB62_04775</name>
</gene>
<feature type="transmembrane region" description="Helical" evidence="3">
    <location>
        <begin position="16"/>
        <end position="40"/>
    </location>
</feature>
<dbReference type="OrthoDB" id="9783842at2"/>
<keyword evidence="1 2" id="KW-0963">Cytoplasm</keyword>
<dbReference type="InterPro" id="IPR038136">
    <property type="entry name" value="CofD-like_dom_sf"/>
</dbReference>
<dbReference type="GO" id="GO:0043743">
    <property type="term" value="F:LPPG:FO 2-phospho-L-lactate transferase activity"/>
    <property type="evidence" value="ECO:0007669"/>
    <property type="project" value="InterPro"/>
</dbReference>
<keyword evidence="3" id="KW-1133">Transmembrane helix</keyword>
<dbReference type="KEGG" id="meg:DKB62_04775"/>
<keyword evidence="5" id="KW-1185">Reference proteome</keyword>
<feature type="transmembrane region" description="Helical" evidence="3">
    <location>
        <begin position="60"/>
        <end position="81"/>
    </location>
</feature>
<dbReference type="Gene3D" id="3.40.50.10680">
    <property type="entry name" value="CofD-like domains"/>
    <property type="match status" value="1"/>
</dbReference>
<organism evidence="4 5">
    <name type="scientific">Megasphaera stantonii</name>
    <dbReference type="NCBI Taxonomy" id="2144175"/>
    <lineage>
        <taxon>Bacteria</taxon>
        <taxon>Bacillati</taxon>
        <taxon>Bacillota</taxon>
        <taxon>Negativicutes</taxon>
        <taxon>Veillonellales</taxon>
        <taxon>Veillonellaceae</taxon>
        <taxon>Megasphaera</taxon>
    </lineage>
</organism>
<comment type="similarity">
    <text evidence="2">Belongs to the gluconeogenesis factor family.</text>
</comment>
<evidence type="ECO:0000313" key="4">
    <source>
        <dbReference type="EMBL" id="AXL20934.1"/>
    </source>
</evidence>
<accession>A0A346AYJ1</accession>
<evidence type="ECO:0000256" key="3">
    <source>
        <dbReference type="SAM" id="Phobius"/>
    </source>
</evidence>
<evidence type="ECO:0000313" key="5">
    <source>
        <dbReference type="Proteomes" id="UP000254337"/>
    </source>
</evidence>
<dbReference type="PANTHER" id="PTHR30135:SF3">
    <property type="entry name" value="GLUCONEOGENESIS FACTOR-RELATED"/>
    <property type="match status" value="1"/>
</dbReference>
<dbReference type="EMBL" id="CP029462">
    <property type="protein sequence ID" value="AXL20934.1"/>
    <property type="molecule type" value="Genomic_DNA"/>
</dbReference>
<dbReference type="InterPro" id="IPR002882">
    <property type="entry name" value="CofD"/>
</dbReference>
<dbReference type="AlphaFoldDB" id="A0A346AYJ1"/>
<evidence type="ECO:0000256" key="1">
    <source>
        <dbReference type="ARBA" id="ARBA00022490"/>
    </source>
</evidence>
<dbReference type="GO" id="GO:0008360">
    <property type="term" value="P:regulation of cell shape"/>
    <property type="evidence" value="ECO:0007669"/>
    <property type="project" value="UniProtKB-UniRule"/>
</dbReference>
<dbReference type="PANTHER" id="PTHR30135">
    <property type="entry name" value="UNCHARACTERIZED PROTEIN YVCK-RELATED"/>
    <property type="match status" value="1"/>
</dbReference>
<protein>
    <recommendedName>
        <fullName evidence="2">Putative gluconeogenesis factor</fullName>
    </recommendedName>
</protein>
<dbReference type="CDD" id="cd07187">
    <property type="entry name" value="YvcK_like"/>
    <property type="match status" value="1"/>
</dbReference>
<dbReference type="HAMAP" id="MF_00973">
    <property type="entry name" value="Gluconeogen_factor"/>
    <property type="match status" value="1"/>
</dbReference>
<keyword evidence="3" id="KW-0812">Transmembrane</keyword>
<sequence>MRFFKWLHPGLHIKRWLFLFGLGMMATSFGLVLTFNYQWLGQVEEWMFRLLYEMTGHYNYTVLATIGILVIVSGLFLMGWATRRLIRTMLGVVMPNESENISDLILANLQLAKGPKVVVIGGGTGLSVMLRGLKTKTYNLTAVVTVADDGGSTGRIRQDLDIIAPGDLRNCLVALADKEGLMEKLFAHRFGGSGNLTGHSFGNLFIAALIEVLGDVEEAMDATSKVLKVRGKVIPASAEKIQLNAEMTDGRVICGESQIPHAHGKIKRVFTTPEQPKAIQSAIEAIQEADVIVLGPGSLYTSIMPNLCVPDIAASVRASKAKKIYICNVMTQPGETDGYTVSDHVKAINQHAGQEIVDFVIANSGDIDTAVLQRYADAGSQPVVIDKRRVGDLGATLLSADLVNAEKGGTHDPKKLANVLFDLINALRTDLSPELLHYYLKRYELKRNLRRR</sequence>
<dbReference type="Pfam" id="PF01933">
    <property type="entry name" value="CofD"/>
    <property type="match status" value="1"/>
</dbReference>
<reference evidence="4 5" key="1">
    <citation type="submission" date="2018-05" db="EMBL/GenBank/DDBJ databases">
        <title>Complete genome sequence of Megasphaera sp. AJH120T, isolated from the ceca of a chicken.</title>
        <authorList>
            <person name="Maki J."/>
            <person name="Looft T."/>
        </authorList>
    </citation>
    <scope>NUCLEOTIDE SEQUENCE [LARGE SCALE GENOMIC DNA]</scope>
    <source>
        <strain evidence="4 5">AJH120</strain>
    </source>
</reference>
<dbReference type="Proteomes" id="UP000254337">
    <property type="component" value="Chromosome"/>
</dbReference>
<dbReference type="SUPFAM" id="SSF142338">
    <property type="entry name" value="CofD-like"/>
    <property type="match status" value="1"/>
</dbReference>